<dbReference type="Proteomes" id="UP000576225">
    <property type="component" value="Unassembled WGS sequence"/>
</dbReference>
<dbReference type="EMBL" id="QEKH01000026">
    <property type="protein sequence ID" value="PVY38463.1"/>
    <property type="molecule type" value="Genomic_DNA"/>
</dbReference>
<evidence type="ECO:0000313" key="10">
    <source>
        <dbReference type="EMBL" id="NMD86456.1"/>
    </source>
</evidence>
<keyword evidence="8" id="KW-0479">Metal-binding</keyword>
<evidence type="ECO:0000256" key="1">
    <source>
        <dbReference type="ARBA" id="ARBA00022491"/>
    </source>
</evidence>
<comment type="function">
    <text evidence="8">Negatively regulates transcription of bacterial ribonucleotide reductase nrd genes and operons by binding to NrdR-boxes.</text>
</comment>
<dbReference type="InterPro" id="IPR003796">
    <property type="entry name" value="RNR_NrdR-like"/>
</dbReference>
<evidence type="ECO:0000256" key="6">
    <source>
        <dbReference type="ARBA" id="ARBA00023125"/>
    </source>
</evidence>
<dbReference type="GO" id="GO:0003677">
    <property type="term" value="F:DNA binding"/>
    <property type="evidence" value="ECO:0007669"/>
    <property type="project" value="UniProtKB-KW"/>
</dbReference>
<keyword evidence="1 8" id="KW-0678">Repressor</keyword>
<comment type="cofactor">
    <cofactor evidence="8">
        <name>Zn(2+)</name>
        <dbReference type="ChEBI" id="CHEBI:29105"/>
    </cofactor>
    <text evidence="8">Binds 1 zinc ion.</text>
</comment>
<accession>A0A2U1APW0</accession>
<keyword evidence="12" id="KW-1185">Reference proteome</keyword>
<evidence type="ECO:0000256" key="7">
    <source>
        <dbReference type="ARBA" id="ARBA00023163"/>
    </source>
</evidence>
<dbReference type="InterPro" id="IPR005144">
    <property type="entry name" value="ATP-cone_dom"/>
</dbReference>
<feature type="domain" description="ATP-cone" evidence="9">
    <location>
        <begin position="49"/>
        <end position="139"/>
    </location>
</feature>
<dbReference type="AlphaFoldDB" id="A0A2U1APW0"/>
<sequence length="148" mass="17156">MRCPKCACLDDKVVDSRAVKEGAGVRRRRECLSCGYRYTTIEGIIPEELKVVKRTGDREEFDRDKLRRGIANACYKRPVTPDDVDKAVEEVATSLLRDFDKEVASSEIGRRVMERLRGTDQVAYVRFASVYRKFQDVDEFIEEIRQLK</sequence>
<evidence type="ECO:0000256" key="4">
    <source>
        <dbReference type="ARBA" id="ARBA00022840"/>
    </source>
</evidence>
<keyword evidence="2 8" id="KW-0547">Nucleotide-binding</keyword>
<dbReference type="RefSeq" id="WP_116885079.1">
    <property type="nucleotide sequence ID" value="NZ_CAJKCJ010000078.1"/>
</dbReference>
<name>A0A2U1APW0_9BACT</name>
<keyword evidence="8" id="KW-0862">Zinc</keyword>
<keyword evidence="6 8" id="KW-0238">DNA-binding</keyword>
<dbReference type="Pfam" id="PF03477">
    <property type="entry name" value="ATP-cone"/>
    <property type="match status" value="1"/>
</dbReference>
<dbReference type="PROSITE" id="PS51161">
    <property type="entry name" value="ATP_CONE"/>
    <property type="match status" value="1"/>
</dbReference>
<gene>
    <name evidence="8 10" type="primary">nrdR</name>
    <name evidence="11" type="ORF">C8D82_12660</name>
    <name evidence="10" type="ORF">HF882_07670</name>
</gene>
<dbReference type="PANTHER" id="PTHR30455:SF2">
    <property type="entry name" value="TRANSCRIPTIONAL REPRESSOR NRDR"/>
    <property type="match status" value="1"/>
</dbReference>
<dbReference type="NCBIfam" id="TIGR00244">
    <property type="entry name" value="transcriptional regulator NrdR"/>
    <property type="match status" value="1"/>
</dbReference>
<dbReference type="GeneID" id="78296372"/>
<keyword evidence="3 8" id="KW-0863">Zinc-finger</keyword>
<comment type="similarity">
    <text evidence="8">Belongs to the NrdR family.</text>
</comment>
<dbReference type="Proteomes" id="UP000245959">
    <property type="component" value="Unassembled WGS sequence"/>
</dbReference>
<protein>
    <recommendedName>
        <fullName evidence="8">Transcriptional repressor NrdR</fullName>
    </recommendedName>
</protein>
<dbReference type="HAMAP" id="MF_00440">
    <property type="entry name" value="NrdR"/>
    <property type="match status" value="1"/>
</dbReference>
<evidence type="ECO:0000256" key="2">
    <source>
        <dbReference type="ARBA" id="ARBA00022741"/>
    </source>
</evidence>
<comment type="caution">
    <text evidence="11">The sequence shown here is derived from an EMBL/GenBank/DDBJ whole genome shotgun (WGS) entry which is preliminary data.</text>
</comment>
<reference evidence="10 13" key="2">
    <citation type="submission" date="2020-04" db="EMBL/GenBank/DDBJ databases">
        <authorList>
            <person name="Hitch T.C.A."/>
            <person name="Wylensek D."/>
            <person name="Clavel T."/>
        </authorList>
    </citation>
    <scope>NUCLEOTIDE SEQUENCE [LARGE SCALE GENOMIC DNA]</scope>
    <source>
        <strain evidence="10 13">COR2-253-APC-1A</strain>
    </source>
</reference>
<dbReference type="PANTHER" id="PTHR30455">
    <property type="entry name" value="TRANSCRIPTIONAL REPRESSOR NRDR"/>
    <property type="match status" value="1"/>
</dbReference>
<feature type="zinc finger region" evidence="8">
    <location>
        <begin position="3"/>
        <end position="34"/>
    </location>
</feature>
<evidence type="ECO:0000313" key="13">
    <source>
        <dbReference type="Proteomes" id="UP000576225"/>
    </source>
</evidence>
<evidence type="ECO:0000256" key="8">
    <source>
        <dbReference type="HAMAP-Rule" id="MF_00440"/>
    </source>
</evidence>
<organism evidence="11 12">
    <name type="scientific">Victivallis vadensis</name>
    <dbReference type="NCBI Taxonomy" id="172901"/>
    <lineage>
        <taxon>Bacteria</taxon>
        <taxon>Pseudomonadati</taxon>
        <taxon>Lentisphaerota</taxon>
        <taxon>Lentisphaeria</taxon>
        <taxon>Victivallales</taxon>
        <taxon>Victivallaceae</taxon>
        <taxon>Victivallis</taxon>
    </lineage>
</organism>
<dbReference type="GO" id="GO:0005524">
    <property type="term" value="F:ATP binding"/>
    <property type="evidence" value="ECO:0007669"/>
    <property type="project" value="UniProtKB-UniRule"/>
</dbReference>
<keyword evidence="4 8" id="KW-0067">ATP-binding</keyword>
<evidence type="ECO:0000313" key="12">
    <source>
        <dbReference type="Proteomes" id="UP000245959"/>
    </source>
</evidence>
<reference evidence="11 12" key="1">
    <citation type="submission" date="2018-04" db="EMBL/GenBank/DDBJ databases">
        <title>Genomic Encyclopedia of Type Strains, Phase IV (KMG-IV): sequencing the most valuable type-strain genomes for metagenomic binning, comparative biology and taxonomic classification.</title>
        <authorList>
            <person name="Goeker M."/>
        </authorList>
    </citation>
    <scope>NUCLEOTIDE SEQUENCE [LARGE SCALE GENOMIC DNA]</scope>
    <source>
        <strain evidence="11 12">DSM 14823</strain>
    </source>
</reference>
<dbReference type="InterPro" id="IPR055173">
    <property type="entry name" value="NrdR-like_N"/>
</dbReference>
<proteinExistence type="inferred from homology"/>
<dbReference type="Pfam" id="PF22811">
    <property type="entry name" value="Zn_ribbon_NrdR"/>
    <property type="match status" value="1"/>
</dbReference>
<dbReference type="EMBL" id="JABAEW010000011">
    <property type="protein sequence ID" value="NMD86456.1"/>
    <property type="molecule type" value="Genomic_DNA"/>
</dbReference>
<dbReference type="GO" id="GO:0008270">
    <property type="term" value="F:zinc ion binding"/>
    <property type="evidence" value="ECO:0007669"/>
    <property type="project" value="UniProtKB-UniRule"/>
</dbReference>
<evidence type="ECO:0000256" key="3">
    <source>
        <dbReference type="ARBA" id="ARBA00022771"/>
    </source>
</evidence>
<evidence type="ECO:0000313" key="11">
    <source>
        <dbReference type="EMBL" id="PVY38463.1"/>
    </source>
</evidence>
<evidence type="ECO:0000256" key="5">
    <source>
        <dbReference type="ARBA" id="ARBA00023015"/>
    </source>
</evidence>
<keyword evidence="7 8" id="KW-0804">Transcription</keyword>
<dbReference type="GO" id="GO:0045892">
    <property type="term" value="P:negative regulation of DNA-templated transcription"/>
    <property type="evidence" value="ECO:0007669"/>
    <property type="project" value="UniProtKB-UniRule"/>
</dbReference>
<evidence type="ECO:0000259" key="9">
    <source>
        <dbReference type="PROSITE" id="PS51161"/>
    </source>
</evidence>
<keyword evidence="5 8" id="KW-0805">Transcription regulation</keyword>